<protein>
    <submittedName>
        <fullName evidence="1">Uncharacterized protein</fullName>
    </submittedName>
</protein>
<dbReference type="EMBL" id="AP026800">
    <property type="protein sequence ID" value="BDR54295.1"/>
    <property type="molecule type" value="Genomic_DNA"/>
</dbReference>
<name>A0ABM8BBR6_9BIFI</name>
<proteinExistence type="predicted"/>
<evidence type="ECO:0000313" key="1">
    <source>
        <dbReference type="EMBL" id="BDR54295.1"/>
    </source>
</evidence>
<sequence length="73" mass="8313">MSRSAIESKKSAHALKFDSRQEETLDIGTHATRRVRILLYLGTIMIKCSHTRDEWGVLCIKLAYSRCCASNKL</sequence>
<evidence type="ECO:0000313" key="2">
    <source>
        <dbReference type="Proteomes" id="UP001321748"/>
    </source>
</evidence>
<keyword evidence="2" id="KW-1185">Reference proteome</keyword>
<accession>A0ABM8BBR6</accession>
<dbReference type="Proteomes" id="UP001321748">
    <property type="component" value="Chromosome"/>
</dbReference>
<gene>
    <name evidence="1" type="ORF">KIMH_04060</name>
</gene>
<organism evidence="1 2">
    <name type="scientific">Bombiscardovia apis</name>
    <dbReference type="NCBI Taxonomy" id="2932182"/>
    <lineage>
        <taxon>Bacteria</taxon>
        <taxon>Bacillati</taxon>
        <taxon>Actinomycetota</taxon>
        <taxon>Actinomycetes</taxon>
        <taxon>Bifidobacteriales</taxon>
        <taxon>Bifidobacteriaceae</taxon>
        <taxon>Bombiscardovia</taxon>
    </lineage>
</organism>
<reference evidence="1 2" key="1">
    <citation type="journal article" date="2023" name="Microbiol. Spectr.">
        <title>Symbiosis of Carpenter Bees with Uncharacterized Lactic Acid Bacteria Showing NAD Auxotrophy.</title>
        <authorList>
            <person name="Kawasaki S."/>
            <person name="Ozawa K."/>
            <person name="Mori T."/>
            <person name="Yamamoto A."/>
            <person name="Ito M."/>
            <person name="Ohkuma M."/>
            <person name="Sakamoto M."/>
            <person name="Matsutani M."/>
        </authorList>
    </citation>
    <scope>NUCLEOTIDE SEQUENCE [LARGE SCALE GENOMIC DNA]</scope>
    <source>
        <strain evidence="1 2">KimH</strain>
    </source>
</reference>